<dbReference type="Pfam" id="PF04084">
    <property type="entry name" value="RecA-like_ORC2"/>
    <property type="match status" value="1"/>
</dbReference>
<evidence type="ECO:0000259" key="8">
    <source>
        <dbReference type="Pfam" id="PF24882"/>
    </source>
</evidence>
<comment type="function">
    <text evidence="5">Component of the origin recognition complex (ORC) that binds origins of replication. DNA-binding is ATP-dependent. ORC is required to assemble the pre-replication complex necessary to initiate DNA replication.</text>
</comment>
<feature type="domain" description="Origin recognition complex subunit 2 winged-helix" evidence="8">
    <location>
        <begin position="448"/>
        <end position="508"/>
    </location>
</feature>
<feature type="non-terminal residue" evidence="9">
    <location>
        <position position="1"/>
    </location>
</feature>
<dbReference type="InterPro" id="IPR007220">
    <property type="entry name" value="ORC2"/>
</dbReference>
<feature type="compositionally biased region" description="Acidic residues" evidence="6">
    <location>
        <begin position="45"/>
        <end position="59"/>
    </location>
</feature>
<dbReference type="InterPro" id="IPR056772">
    <property type="entry name" value="RecA-like_ORC2"/>
</dbReference>
<evidence type="ECO:0000256" key="2">
    <source>
        <dbReference type="ARBA" id="ARBA00007421"/>
    </source>
</evidence>
<evidence type="ECO:0000256" key="4">
    <source>
        <dbReference type="ARBA" id="ARBA00023242"/>
    </source>
</evidence>
<evidence type="ECO:0000256" key="6">
    <source>
        <dbReference type="SAM" id="MobiDB-lite"/>
    </source>
</evidence>
<comment type="similarity">
    <text evidence="2 5">Belongs to the ORC2 family.</text>
</comment>
<evidence type="ECO:0000256" key="3">
    <source>
        <dbReference type="ARBA" id="ARBA00022705"/>
    </source>
</evidence>
<dbReference type="InterPro" id="IPR056773">
    <property type="entry name" value="WHD_ORC2"/>
</dbReference>
<accession>A0A1Y2BJA2</accession>
<feature type="compositionally biased region" description="Low complexity" evidence="6">
    <location>
        <begin position="76"/>
        <end position="88"/>
    </location>
</feature>
<dbReference type="EMBL" id="MCFC01000003">
    <property type="protein sequence ID" value="ORY34195.1"/>
    <property type="molecule type" value="Genomic_DNA"/>
</dbReference>
<dbReference type="OrthoDB" id="346673at2759"/>
<feature type="non-terminal residue" evidence="9">
    <location>
        <position position="521"/>
    </location>
</feature>
<organism evidence="9 10">
    <name type="scientific">Naematelia encephala</name>
    <dbReference type="NCBI Taxonomy" id="71784"/>
    <lineage>
        <taxon>Eukaryota</taxon>
        <taxon>Fungi</taxon>
        <taxon>Dikarya</taxon>
        <taxon>Basidiomycota</taxon>
        <taxon>Agaricomycotina</taxon>
        <taxon>Tremellomycetes</taxon>
        <taxon>Tremellales</taxon>
        <taxon>Naemateliaceae</taxon>
        <taxon>Naematelia</taxon>
    </lineage>
</organism>
<evidence type="ECO:0000256" key="1">
    <source>
        <dbReference type="ARBA" id="ARBA00004123"/>
    </source>
</evidence>
<protein>
    <recommendedName>
        <fullName evidence="5">Origin recognition complex subunit 2</fullName>
    </recommendedName>
</protein>
<keyword evidence="10" id="KW-1185">Reference proteome</keyword>
<feature type="domain" description="Origin recognition complex subunit 2 RecA-like" evidence="7">
    <location>
        <begin position="175"/>
        <end position="367"/>
    </location>
</feature>
<keyword evidence="3 5" id="KW-0235">DNA replication</keyword>
<dbReference type="InParanoid" id="A0A1Y2BJA2"/>
<evidence type="ECO:0000313" key="10">
    <source>
        <dbReference type="Proteomes" id="UP000193986"/>
    </source>
</evidence>
<sequence length="521" mass="57243">DDSNASASHLVSFLTGYDSRPVLDGDAENEEEDENGDGEGHQDASDDEEDYDDPDEDVDATPTKRGKQGLVGSAGPSSAKSTPRSTPTKSRKTPTPRKVKPSLPFDDANGPSSGFVRPSKSDAYLLHASRSSRTSGNSYSSLARPLSQAKYEQYAASARSNGKSRAVVEDCLERLSSRFSQWELELEEGFNILGYGFGSKRHLLNRFVTERLSRIGHCVVINGHFPQLGIRDVLSQIEDTLSIPQDIPVPPSASTPLDRSAYRTYAYFLPSSALPGRQKPHETSNVPLYLVIHNIDSPSLRTPRSLGILSLLASSPRIHIIASFDHLNTPLLFSAASTNHFPHTYEPGSWTGTPPPGRGFNWIYHNMTTFDDYDLELTYQRLSASNNAIGGLSSTSTGGISEEGALQILRSVPPMALRLLKLLLTKQLAALPPEPSQHVAHPASQTAPVFAIDNDTLQRLARERFIAREEERYNALMGEFRDHGLVVEALEDHESRTGRWVWVPLGKAAVERVLETMDSVE</sequence>
<name>A0A1Y2BJA2_9TREE</name>
<dbReference type="STRING" id="71784.A0A1Y2BJA2"/>
<dbReference type="GO" id="GO:0006260">
    <property type="term" value="P:DNA replication"/>
    <property type="evidence" value="ECO:0007669"/>
    <property type="project" value="UniProtKB-UniRule"/>
</dbReference>
<feature type="region of interest" description="Disordered" evidence="6">
    <location>
        <begin position="1"/>
        <end position="118"/>
    </location>
</feature>
<comment type="subcellular location">
    <subcellularLocation>
        <location evidence="1 5">Nucleus</location>
    </subcellularLocation>
</comment>
<evidence type="ECO:0000313" key="9">
    <source>
        <dbReference type="EMBL" id="ORY34195.1"/>
    </source>
</evidence>
<feature type="compositionally biased region" description="Acidic residues" evidence="6">
    <location>
        <begin position="25"/>
        <end position="37"/>
    </location>
</feature>
<evidence type="ECO:0000259" key="7">
    <source>
        <dbReference type="Pfam" id="PF04084"/>
    </source>
</evidence>
<dbReference type="PANTHER" id="PTHR14052:SF0">
    <property type="entry name" value="ORIGIN RECOGNITION COMPLEX SUBUNIT 2"/>
    <property type="match status" value="1"/>
</dbReference>
<gene>
    <name evidence="9" type="ORF">BCR39DRAFT_451574</name>
</gene>
<dbReference type="PANTHER" id="PTHR14052">
    <property type="entry name" value="ORIGIN RECOGNITION COMPLEX SUBUNIT 2"/>
    <property type="match status" value="1"/>
</dbReference>
<proteinExistence type="inferred from homology"/>
<dbReference type="Pfam" id="PF24882">
    <property type="entry name" value="WHD_ORC2"/>
    <property type="match status" value="1"/>
</dbReference>
<comment type="caution">
    <text evidence="9">The sequence shown here is derived from an EMBL/GenBank/DDBJ whole genome shotgun (WGS) entry which is preliminary data.</text>
</comment>
<keyword evidence="4 5" id="KW-0539">Nucleus</keyword>
<dbReference type="FunCoup" id="A0A1Y2BJA2">
    <property type="interactions" value="904"/>
</dbReference>
<dbReference type="GO" id="GO:0005664">
    <property type="term" value="C:nuclear origin of replication recognition complex"/>
    <property type="evidence" value="ECO:0007669"/>
    <property type="project" value="UniProtKB-UniRule"/>
</dbReference>
<evidence type="ECO:0000256" key="5">
    <source>
        <dbReference type="RuleBase" id="RU368084"/>
    </source>
</evidence>
<dbReference type="AlphaFoldDB" id="A0A1Y2BJA2"/>
<dbReference type="Proteomes" id="UP000193986">
    <property type="component" value="Unassembled WGS sequence"/>
</dbReference>
<feature type="compositionally biased region" description="Basic residues" evidence="6">
    <location>
        <begin position="89"/>
        <end position="100"/>
    </location>
</feature>
<comment type="subunit">
    <text evidence="5">Component of the origin recognition complex (ORC).</text>
</comment>
<reference evidence="9 10" key="1">
    <citation type="submission" date="2016-07" db="EMBL/GenBank/DDBJ databases">
        <title>Pervasive Adenine N6-methylation of Active Genes in Fungi.</title>
        <authorList>
            <consortium name="DOE Joint Genome Institute"/>
            <person name="Mondo S.J."/>
            <person name="Dannebaum R.O."/>
            <person name="Kuo R.C."/>
            <person name="Labutti K."/>
            <person name="Haridas S."/>
            <person name="Kuo A."/>
            <person name="Salamov A."/>
            <person name="Ahrendt S.R."/>
            <person name="Lipzen A."/>
            <person name="Sullivan W."/>
            <person name="Andreopoulos W.B."/>
            <person name="Clum A."/>
            <person name="Lindquist E."/>
            <person name="Daum C."/>
            <person name="Ramamoorthy G.K."/>
            <person name="Gryganskyi A."/>
            <person name="Culley D."/>
            <person name="Magnuson J.K."/>
            <person name="James T.Y."/>
            <person name="O'Malley M.A."/>
            <person name="Stajich J.E."/>
            <person name="Spatafora J.W."/>
            <person name="Visel A."/>
            <person name="Grigoriev I.V."/>
        </authorList>
    </citation>
    <scope>NUCLEOTIDE SEQUENCE [LARGE SCALE GENOMIC DNA]</scope>
    <source>
        <strain evidence="9 10">68-887.2</strain>
    </source>
</reference>
<dbReference type="GO" id="GO:0003688">
    <property type="term" value="F:DNA replication origin binding"/>
    <property type="evidence" value="ECO:0007669"/>
    <property type="project" value="UniProtKB-UniRule"/>
</dbReference>